<dbReference type="Gene3D" id="1.25.40.10">
    <property type="entry name" value="Tetratricopeptide repeat domain"/>
    <property type="match status" value="2"/>
</dbReference>
<evidence type="ECO:0000256" key="9">
    <source>
        <dbReference type="ARBA" id="ARBA00082695"/>
    </source>
</evidence>
<dbReference type="Proteomes" id="UP000694844">
    <property type="component" value="Chromosome 5"/>
</dbReference>
<dbReference type="Pfam" id="PF13174">
    <property type="entry name" value="TPR_6"/>
    <property type="match status" value="1"/>
</dbReference>
<keyword evidence="4" id="KW-0498">Mitosis</keyword>
<dbReference type="SMART" id="SM00028">
    <property type="entry name" value="TPR"/>
    <property type="match status" value="7"/>
</dbReference>
<dbReference type="InterPro" id="IPR019734">
    <property type="entry name" value="TPR_rpt"/>
</dbReference>
<dbReference type="GO" id="GO:0045842">
    <property type="term" value="P:positive regulation of mitotic metaphase/anaphase transition"/>
    <property type="evidence" value="ECO:0007669"/>
    <property type="project" value="TreeGrafter"/>
</dbReference>
<dbReference type="OrthoDB" id="10262026at2759"/>
<dbReference type="InterPro" id="IPR011990">
    <property type="entry name" value="TPR-like_helical_dom_sf"/>
</dbReference>
<organism evidence="12 13">
    <name type="scientific">Crassostrea virginica</name>
    <name type="common">Eastern oyster</name>
    <dbReference type="NCBI Taxonomy" id="6565"/>
    <lineage>
        <taxon>Eukaryota</taxon>
        <taxon>Metazoa</taxon>
        <taxon>Spiralia</taxon>
        <taxon>Lophotrochozoa</taxon>
        <taxon>Mollusca</taxon>
        <taxon>Bivalvia</taxon>
        <taxon>Autobranchia</taxon>
        <taxon>Pteriomorphia</taxon>
        <taxon>Ostreida</taxon>
        <taxon>Ostreoidea</taxon>
        <taxon>Ostreidae</taxon>
        <taxon>Crassostrea</taxon>
    </lineage>
</organism>
<dbReference type="Pfam" id="PF13414">
    <property type="entry name" value="TPR_11"/>
    <property type="match status" value="1"/>
</dbReference>
<evidence type="ECO:0000256" key="7">
    <source>
        <dbReference type="ARBA" id="ARBA00023306"/>
    </source>
</evidence>
<evidence type="ECO:0000259" key="11">
    <source>
        <dbReference type="Pfam" id="PF04049"/>
    </source>
</evidence>
<accession>A0A8B8EIV3</accession>
<dbReference type="Pfam" id="PF04049">
    <property type="entry name" value="ANAPC8"/>
    <property type="match status" value="1"/>
</dbReference>
<dbReference type="GO" id="GO:0031145">
    <property type="term" value="P:anaphase-promoting complex-dependent catabolic process"/>
    <property type="evidence" value="ECO:0007669"/>
    <property type="project" value="TreeGrafter"/>
</dbReference>
<evidence type="ECO:0000313" key="13">
    <source>
        <dbReference type="RefSeq" id="XP_022339373.1"/>
    </source>
</evidence>
<dbReference type="PANTHER" id="PTHR12558:SF10">
    <property type="entry name" value="CELL DIVISION CYCLE PROTEIN 23 HOMOLOG"/>
    <property type="match status" value="1"/>
</dbReference>
<keyword evidence="3" id="KW-0677">Repeat</keyword>
<evidence type="ECO:0000256" key="2">
    <source>
        <dbReference type="ARBA" id="ARBA00022618"/>
    </source>
</evidence>
<dbReference type="Pfam" id="PF13181">
    <property type="entry name" value="TPR_8"/>
    <property type="match status" value="2"/>
</dbReference>
<feature type="repeat" description="TPR" evidence="10">
    <location>
        <begin position="349"/>
        <end position="382"/>
    </location>
</feature>
<keyword evidence="7" id="KW-0131">Cell cycle</keyword>
<evidence type="ECO:0000256" key="1">
    <source>
        <dbReference type="ARBA" id="ARBA00004906"/>
    </source>
</evidence>
<evidence type="ECO:0000256" key="10">
    <source>
        <dbReference type="PROSITE-ProRule" id="PRU00339"/>
    </source>
</evidence>
<dbReference type="PANTHER" id="PTHR12558">
    <property type="entry name" value="CELL DIVISION CYCLE 16,23,27"/>
    <property type="match status" value="1"/>
</dbReference>
<keyword evidence="6 10" id="KW-0802">TPR repeat</keyword>
<evidence type="ECO:0000256" key="4">
    <source>
        <dbReference type="ARBA" id="ARBA00022776"/>
    </source>
</evidence>
<dbReference type="InterPro" id="IPR007192">
    <property type="entry name" value="APC8"/>
</dbReference>
<name>A0A8B8EIV3_CRAVI</name>
<dbReference type="KEGG" id="cvn:111134540"/>
<evidence type="ECO:0000256" key="5">
    <source>
        <dbReference type="ARBA" id="ARBA00022786"/>
    </source>
</evidence>
<dbReference type="GO" id="GO:0016567">
    <property type="term" value="P:protein ubiquitination"/>
    <property type="evidence" value="ECO:0007669"/>
    <property type="project" value="TreeGrafter"/>
</dbReference>
<keyword evidence="2 13" id="KW-0132">Cell division</keyword>
<evidence type="ECO:0000256" key="8">
    <source>
        <dbReference type="ARBA" id="ARBA00061138"/>
    </source>
</evidence>
<sequence length="588" mass="68464">MADISSLFKTFTPSLSSIKTDLLRANRECSQRKLFHSAKWAAELLYSIETPVDYKQILTVPERPDFIEEYDKFCLASSFFDLKEYDRAAFFVQDCKNKKAYFLHMYGRYLADEKRKLDNAPDSIGPPDKLENEHLKTLKTELAKKYAIKELDGFCIYLYGVVLKKLDLLREAVEVFVDAVNTEPLHWGAWLELVNLIKDKETLLALSLPNHWMKHFFLGHIYLELQLNEEGLKIYQHLMDKGFVKSSYIVSQVAMAYNNMREVDMAVTAFTELADMDPYRLENMDYFSNTLYIKEMRADLAHLAHRCCDIDKYREETCVVIGNYYSLRQQHEKAVLYFQRALKLNPQYLSAWTLMGHEFMELKNTTAAIQAYRQAIEINIRDYRAWYGLGQTYEILKMPFYCLYYYRQAQKLRPNDSRMAMALGESYEKLERLQEAKKCFWKAHVVGDMEGMALIKLAKLHERLGEEDQAASAYTEYINEANRMGTFSAEDQSQAYKYLANYHLQRNNLDDAYAAAQKCTEFPERREEAKGILKDIQNRRAKTEGAYSHPVRMDDSLGSICPDPLNISTRTPSVCLSPVNLKFDIGDD</sequence>
<comment type="similarity">
    <text evidence="8">Belongs to the APC8/CDC23 family.</text>
</comment>
<comment type="pathway">
    <text evidence="1">Protein modification; protein ubiquitination.</text>
</comment>
<evidence type="ECO:0000256" key="3">
    <source>
        <dbReference type="ARBA" id="ARBA00022737"/>
    </source>
</evidence>
<dbReference type="GeneID" id="111134540"/>
<gene>
    <name evidence="13" type="primary">LOC111134540</name>
</gene>
<keyword evidence="12" id="KW-1185">Reference proteome</keyword>
<evidence type="ECO:0000313" key="12">
    <source>
        <dbReference type="Proteomes" id="UP000694844"/>
    </source>
</evidence>
<proteinExistence type="inferred from homology"/>
<dbReference type="SUPFAM" id="SSF48452">
    <property type="entry name" value="TPR-like"/>
    <property type="match status" value="2"/>
</dbReference>
<dbReference type="FunFam" id="1.25.40.10:FF:000093">
    <property type="entry name" value="cell division cycle protein 23 homolog"/>
    <property type="match status" value="1"/>
</dbReference>
<dbReference type="PROSITE" id="PS50005">
    <property type="entry name" value="TPR"/>
    <property type="match status" value="2"/>
</dbReference>
<feature type="domain" description="Cdc23" evidence="11">
    <location>
        <begin position="18"/>
        <end position="254"/>
    </location>
</feature>
<dbReference type="AlphaFoldDB" id="A0A8B8EIV3"/>
<dbReference type="RefSeq" id="XP_022339373.1">
    <property type="nucleotide sequence ID" value="XM_022483665.1"/>
</dbReference>
<feature type="repeat" description="TPR" evidence="10">
    <location>
        <begin position="315"/>
        <end position="348"/>
    </location>
</feature>
<protein>
    <recommendedName>
        <fullName evidence="9">Cyclosome subunit 8</fullName>
    </recommendedName>
</protein>
<evidence type="ECO:0000256" key="6">
    <source>
        <dbReference type="ARBA" id="ARBA00022803"/>
    </source>
</evidence>
<dbReference type="GO" id="GO:0051301">
    <property type="term" value="P:cell division"/>
    <property type="evidence" value="ECO:0007669"/>
    <property type="project" value="UniProtKB-KW"/>
</dbReference>
<keyword evidence="5" id="KW-0833">Ubl conjugation pathway</keyword>
<dbReference type="GO" id="GO:0005680">
    <property type="term" value="C:anaphase-promoting complex"/>
    <property type="evidence" value="ECO:0007669"/>
    <property type="project" value="InterPro"/>
</dbReference>
<reference evidence="13" key="1">
    <citation type="submission" date="2025-08" db="UniProtKB">
        <authorList>
            <consortium name="RefSeq"/>
        </authorList>
    </citation>
    <scope>IDENTIFICATION</scope>
    <source>
        <tissue evidence="13">Whole sample</tissue>
    </source>
</reference>